<proteinExistence type="predicted"/>
<comment type="caution">
    <text evidence="1">The sequence shown here is derived from an EMBL/GenBank/DDBJ whole genome shotgun (WGS) entry which is preliminary data.</text>
</comment>
<organism evidence="1 2">
    <name type="scientific">Conger conger</name>
    <name type="common">Conger eel</name>
    <name type="synonym">Muraena conger</name>
    <dbReference type="NCBI Taxonomy" id="82655"/>
    <lineage>
        <taxon>Eukaryota</taxon>
        <taxon>Metazoa</taxon>
        <taxon>Chordata</taxon>
        <taxon>Craniata</taxon>
        <taxon>Vertebrata</taxon>
        <taxon>Euteleostomi</taxon>
        <taxon>Actinopterygii</taxon>
        <taxon>Neopterygii</taxon>
        <taxon>Teleostei</taxon>
        <taxon>Anguilliformes</taxon>
        <taxon>Congridae</taxon>
        <taxon>Conger</taxon>
    </lineage>
</organism>
<sequence length="125" mass="13996">MQGPNQLVRSIWGLGVLLRDTSTQPGWGIEPATLRLPDDCSYCLSHVALCVCVCACVRACVRVPMYVCVYLSLSLCVTRCWRWTSLSSSTPTRWSTTFCRMSCWRPRPCLTTPTDWTSSRGPTPS</sequence>
<keyword evidence="2" id="KW-1185">Reference proteome</keyword>
<protein>
    <submittedName>
        <fullName evidence="1">Uncharacterized protein</fullName>
    </submittedName>
</protein>
<dbReference type="AlphaFoldDB" id="A0A9Q1D2G7"/>
<dbReference type="EMBL" id="JAFJMO010000015">
    <property type="protein sequence ID" value="KAJ8256094.1"/>
    <property type="molecule type" value="Genomic_DNA"/>
</dbReference>
<evidence type="ECO:0000313" key="2">
    <source>
        <dbReference type="Proteomes" id="UP001152803"/>
    </source>
</evidence>
<dbReference type="Proteomes" id="UP001152803">
    <property type="component" value="Unassembled WGS sequence"/>
</dbReference>
<accession>A0A9Q1D2G7</accession>
<name>A0A9Q1D2G7_CONCO</name>
<reference evidence="1" key="1">
    <citation type="journal article" date="2023" name="Science">
        <title>Genome structures resolve the early diversification of teleost fishes.</title>
        <authorList>
            <person name="Parey E."/>
            <person name="Louis A."/>
            <person name="Montfort J."/>
            <person name="Bouchez O."/>
            <person name="Roques C."/>
            <person name="Iampietro C."/>
            <person name="Lluch J."/>
            <person name="Castinel A."/>
            <person name="Donnadieu C."/>
            <person name="Desvignes T."/>
            <person name="Floi Bucao C."/>
            <person name="Jouanno E."/>
            <person name="Wen M."/>
            <person name="Mejri S."/>
            <person name="Dirks R."/>
            <person name="Jansen H."/>
            <person name="Henkel C."/>
            <person name="Chen W.J."/>
            <person name="Zahm M."/>
            <person name="Cabau C."/>
            <person name="Klopp C."/>
            <person name="Thompson A.W."/>
            <person name="Robinson-Rechavi M."/>
            <person name="Braasch I."/>
            <person name="Lecointre G."/>
            <person name="Bobe J."/>
            <person name="Postlethwait J.H."/>
            <person name="Berthelot C."/>
            <person name="Roest Crollius H."/>
            <person name="Guiguen Y."/>
        </authorList>
    </citation>
    <scope>NUCLEOTIDE SEQUENCE</scope>
    <source>
        <strain evidence="1">Concon-B</strain>
    </source>
</reference>
<gene>
    <name evidence="1" type="ORF">COCON_G00199580</name>
</gene>
<evidence type="ECO:0000313" key="1">
    <source>
        <dbReference type="EMBL" id="KAJ8256094.1"/>
    </source>
</evidence>